<dbReference type="AlphaFoldDB" id="A0A8B9DNI3"/>
<protein>
    <recommendedName>
        <fullName evidence="4">GB1/RHD3-type G domain-containing protein</fullName>
    </recommendedName>
</protein>
<accession>A0A8B9DNI3</accession>
<dbReference type="SUPFAM" id="SSF52540">
    <property type="entry name" value="P-loop containing nucleoside triphosphate hydrolases"/>
    <property type="match status" value="1"/>
</dbReference>
<evidence type="ECO:0000256" key="3">
    <source>
        <dbReference type="PROSITE-ProRule" id="PRU01052"/>
    </source>
</evidence>
<dbReference type="PROSITE" id="PS51715">
    <property type="entry name" value="G_GB1_RHD3"/>
    <property type="match status" value="1"/>
</dbReference>
<reference evidence="5" key="1">
    <citation type="submission" date="2025-08" db="UniProtKB">
        <authorList>
            <consortium name="Ensembl"/>
        </authorList>
    </citation>
    <scope>IDENTIFICATION</scope>
</reference>
<evidence type="ECO:0000256" key="2">
    <source>
        <dbReference type="ARBA" id="ARBA00023134"/>
    </source>
</evidence>
<keyword evidence="2" id="KW-0342">GTP-binding</keyword>
<keyword evidence="1" id="KW-0547">Nucleotide-binding</keyword>
<evidence type="ECO:0000313" key="6">
    <source>
        <dbReference type="Proteomes" id="UP000694521"/>
    </source>
</evidence>
<evidence type="ECO:0000259" key="4">
    <source>
        <dbReference type="PROSITE" id="PS51715"/>
    </source>
</evidence>
<dbReference type="GO" id="GO:0005525">
    <property type="term" value="F:GTP binding"/>
    <property type="evidence" value="ECO:0007669"/>
    <property type="project" value="UniProtKB-KW"/>
</dbReference>
<sequence length="140" mass="14752">GGAATHLRGTPVSLVRNGADGVLSPNPAALEVLCGIGQPVVVVAIAGPYRTGKSFLMNRPAQRRTDYALGSTLHTLTKGIWMWCLPHPHWADTAVVLLDTEGLGDPNKGDSCSDAWIFTLALLLSSTLVYNSLGAMQELG</sequence>
<proteinExistence type="inferred from homology"/>
<keyword evidence="6" id="KW-1185">Reference proteome</keyword>
<evidence type="ECO:0000256" key="1">
    <source>
        <dbReference type="ARBA" id="ARBA00022741"/>
    </source>
</evidence>
<comment type="similarity">
    <text evidence="3">Belongs to the TRAFAC class dynamin-like GTPase superfamily. GB1/RHD3 GTPase family.</text>
</comment>
<organism evidence="5 6">
    <name type="scientific">Anser cygnoides</name>
    <name type="common">Swan goose</name>
    <dbReference type="NCBI Taxonomy" id="8845"/>
    <lineage>
        <taxon>Eukaryota</taxon>
        <taxon>Metazoa</taxon>
        <taxon>Chordata</taxon>
        <taxon>Craniata</taxon>
        <taxon>Vertebrata</taxon>
        <taxon>Euteleostomi</taxon>
        <taxon>Archelosauria</taxon>
        <taxon>Archosauria</taxon>
        <taxon>Dinosauria</taxon>
        <taxon>Saurischia</taxon>
        <taxon>Theropoda</taxon>
        <taxon>Coelurosauria</taxon>
        <taxon>Aves</taxon>
        <taxon>Neognathae</taxon>
        <taxon>Galloanserae</taxon>
        <taxon>Anseriformes</taxon>
        <taxon>Anatidae</taxon>
        <taxon>Anserinae</taxon>
        <taxon>Anser</taxon>
    </lineage>
</organism>
<reference evidence="5" key="2">
    <citation type="submission" date="2025-09" db="UniProtKB">
        <authorList>
            <consortium name="Ensembl"/>
        </authorList>
    </citation>
    <scope>IDENTIFICATION</scope>
</reference>
<name>A0A8B9DNI3_ANSCY</name>
<dbReference type="Ensembl" id="ENSACDT00005010956.1">
    <property type="protein sequence ID" value="ENSACDP00005009158.1"/>
    <property type="gene ID" value="ENSACDG00005006644.1"/>
</dbReference>
<feature type="domain" description="GB1/RHD3-type G" evidence="4">
    <location>
        <begin position="37"/>
        <end position="140"/>
    </location>
</feature>
<dbReference type="InterPro" id="IPR015894">
    <property type="entry name" value="Guanylate-bd_N"/>
</dbReference>
<evidence type="ECO:0000313" key="5">
    <source>
        <dbReference type="Ensembl" id="ENSACDP00005009158.1"/>
    </source>
</evidence>
<dbReference type="GO" id="GO:0003924">
    <property type="term" value="F:GTPase activity"/>
    <property type="evidence" value="ECO:0007669"/>
    <property type="project" value="InterPro"/>
</dbReference>
<dbReference type="Gene3D" id="3.40.50.300">
    <property type="entry name" value="P-loop containing nucleotide triphosphate hydrolases"/>
    <property type="match status" value="1"/>
</dbReference>
<dbReference type="Pfam" id="PF02263">
    <property type="entry name" value="GBP"/>
    <property type="match status" value="1"/>
</dbReference>
<dbReference type="InterPro" id="IPR030386">
    <property type="entry name" value="G_GB1_RHD3_dom"/>
</dbReference>
<dbReference type="Proteomes" id="UP000694521">
    <property type="component" value="Unplaced"/>
</dbReference>
<dbReference type="InterPro" id="IPR027417">
    <property type="entry name" value="P-loop_NTPase"/>
</dbReference>
<dbReference type="PANTHER" id="PTHR10751">
    <property type="entry name" value="GUANYLATE BINDING PROTEIN"/>
    <property type="match status" value="1"/>
</dbReference>